<sequence length="563" mass="54914">MVCVRCRCWAAAICDCAVAVRGVAAVSLILLPLCVDGKLVCAEGCRQVTGVMAMVMTGRVLLVCALCVLWCGAGRVDASNLENNAVGGCMASGVLNTNKSYTPSGCDKTALTLPLRSVVSITAVEASTDPLVTGTAENKSDLAPTSGADFGGAGSPPGRGGEGGGGRNDDAGGPGGVGGASGSQARGRKSSGGGGGGSNGGSKARFGGSLKSPASDVKSPSPVLGDGGSSPGAPTGSVGSDGSKGFILGSFSSGGRSQPDVGSPGGDASLSAPVAGGNSPPSITDESDALEKTGAAASTKGRKPQEAGEQSEANRARNELPKLSAPAESTPEAQEDSPSKQEKPESEAAGRAATGDEKRRSDAEAQGPSTVISTASSPPLPPPAPATVGEERPTAVAVPAGGSPTAQTGSQTLTEERTKTSPSPNKKEPEETEPTSGDGVAEQQGQGTVLPDLKGGPTGSPAEVTASSNSTSGSGDGQSKADENEYNSEGPNPRGPHNDPEASHTNVAPTASETNPRTAKAAATARTDGTATPGSSDGSTAVSHTTSPLFVVACAAAAAVVAA</sequence>
<dbReference type="AlphaFoldDB" id="A0A2V2W605"/>
<feature type="compositionally biased region" description="Basic and acidic residues" evidence="1">
    <location>
        <begin position="414"/>
        <end position="429"/>
    </location>
</feature>
<gene>
    <name evidence="2" type="ORF">C3747_165g19</name>
</gene>
<dbReference type="VEuPathDB" id="TriTrypDB:TCSYLVIO_007913"/>
<organism evidence="2 3">
    <name type="scientific">Trypanosoma cruzi</name>
    <dbReference type="NCBI Taxonomy" id="5693"/>
    <lineage>
        <taxon>Eukaryota</taxon>
        <taxon>Discoba</taxon>
        <taxon>Euglenozoa</taxon>
        <taxon>Kinetoplastea</taxon>
        <taxon>Metakinetoplastina</taxon>
        <taxon>Trypanosomatida</taxon>
        <taxon>Trypanosomatidae</taxon>
        <taxon>Trypanosoma</taxon>
        <taxon>Schizotrypanum</taxon>
    </lineage>
</organism>
<dbReference type="VEuPathDB" id="TriTrypDB:ECC02_012781"/>
<dbReference type="VEuPathDB" id="TriTrypDB:TcCL_NonESM11881"/>
<protein>
    <submittedName>
        <fullName evidence="2">Mucin-associated surface protein (MASP)</fullName>
    </submittedName>
</protein>
<name>A0A2V2W605_TRYCR</name>
<dbReference type="VEuPathDB" id="TriTrypDB:TcCLB.510483.310"/>
<dbReference type="VEuPathDB" id="TriTrypDB:TcCLB.511079.100"/>
<evidence type="ECO:0000256" key="1">
    <source>
        <dbReference type="SAM" id="MobiDB-lite"/>
    </source>
</evidence>
<dbReference type="VEuPathDB" id="TriTrypDB:Tc_MARK_6908"/>
<proteinExistence type="predicted"/>
<dbReference type="VEuPathDB" id="TriTrypDB:BCY84_12045"/>
<reference evidence="2 3" key="1">
    <citation type="journal article" date="2018" name="Microb. Genom.">
        <title>Expanding an expanded genome: long-read sequencing of Trypanosoma cruzi.</title>
        <authorList>
            <person name="Berna L."/>
            <person name="Rodriguez M."/>
            <person name="Chiribao M.L."/>
            <person name="Parodi-Talice A."/>
            <person name="Pita S."/>
            <person name="Rijo G."/>
            <person name="Alvarez-Valin F."/>
            <person name="Robello C."/>
        </authorList>
    </citation>
    <scope>NUCLEOTIDE SEQUENCE [LARGE SCALE GENOMIC DNA]</scope>
    <source>
        <strain evidence="2 3">TCC</strain>
    </source>
</reference>
<feature type="compositionally biased region" description="Gly residues" evidence="1">
    <location>
        <begin position="149"/>
        <end position="181"/>
    </location>
</feature>
<dbReference type="VEuPathDB" id="TriTrypDB:TcCLB.507429.20"/>
<dbReference type="Proteomes" id="UP000246078">
    <property type="component" value="Unassembled WGS sequence"/>
</dbReference>
<evidence type="ECO:0000313" key="2">
    <source>
        <dbReference type="EMBL" id="PWV03951.1"/>
    </source>
</evidence>
<dbReference type="VEuPathDB" id="TriTrypDB:TcCL_NonESM10446"/>
<feature type="compositionally biased region" description="Low complexity" evidence="1">
    <location>
        <begin position="514"/>
        <end position="534"/>
    </location>
</feature>
<dbReference type="VEuPathDB" id="TriTrypDB:C4B63_144g17"/>
<feature type="compositionally biased region" description="Polar residues" evidence="1">
    <location>
        <begin position="503"/>
        <end position="513"/>
    </location>
</feature>
<dbReference type="VEuPathDB" id="TriTrypDB:TcG_11236"/>
<comment type="caution">
    <text evidence="2">The sequence shown here is derived from an EMBL/GenBank/DDBJ whole genome shotgun (WGS) entry which is preliminary data.</text>
</comment>
<feature type="region of interest" description="Disordered" evidence="1">
    <location>
        <begin position="132"/>
        <end position="543"/>
    </location>
</feature>
<dbReference type="VEuPathDB" id="TriTrypDB:TCSYLVIO_006712"/>
<accession>A0A2V2W605</accession>
<dbReference type="VEuPathDB" id="TriTrypDB:Tc_MARK_7089"/>
<feature type="compositionally biased region" description="Polar residues" evidence="1">
    <location>
        <begin position="404"/>
        <end position="413"/>
    </location>
</feature>
<dbReference type="VEuPathDB" id="TriTrypDB:TcYC6_0162790"/>
<evidence type="ECO:0000313" key="3">
    <source>
        <dbReference type="Proteomes" id="UP000246078"/>
    </source>
</evidence>
<dbReference type="VEuPathDB" id="TriTrypDB:TCDM_11125"/>
<feature type="compositionally biased region" description="Gly residues" evidence="1">
    <location>
        <begin position="190"/>
        <end position="200"/>
    </location>
</feature>
<dbReference type="VEuPathDB" id="TriTrypDB:C3747_165g19"/>
<feature type="compositionally biased region" description="Basic and acidic residues" evidence="1">
    <location>
        <begin position="337"/>
        <end position="363"/>
    </location>
</feature>
<dbReference type="EMBL" id="PRFC01000165">
    <property type="protein sequence ID" value="PWV03951.1"/>
    <property type="molecule type" value="Genomic_DNA"/>
</dbReference>
<dbReference type="VEuPathDB" id="TriTrypDB:TcBrA4_0173140"/>